<evidence type="ECO:0000313" key="1">
    <source>
        <dbReference type="EMBL" id="ESQ55605.1"/>
    </source>
</evidence>
<reference evidence="1 2" key="1">
    <citation type="journal article" date="2013" name="Front. Plant Sci.">
        <title>The Reference Genome of the Halophytic Plant Eutrema salsugineum.</title>
        <authorList>
            <person name="Yang R."/>
            <person name="Jarvis D.E."/>
            <person name="Chen H."/>
            <person name="Beilstein M.A."/>
            <person name="Grimwood J."/>
            <person name="Jenkins J."/>
            <person name="Shu S."/>
            <person name="Prochnik S."/>
            <person name="Xin M."/>
            <person name="Ma C."/>
            <person name="Schmutz J."/>
            <person name="Wing R.A."/>
            <person name="Mitchell-Olds T."/>
            <person name="Schumaker K.S."/>
            <person name="Wang X."/>
        </authorList>
    </citation>
    <scope>NUCLEOTIDE SEQUENCE [LARGE SCALE GENOMIC DNA]</scope>
</reference>
<evidence type="ECO:0000313" key="2">
    <source>
        <dbReference type="Proteomes" id="UP000030689"/>
    </source>
</evidence>
<dbReference type="Gramene" id="ESQ55605">
    <property type="protein sequence ID" value="ESQ55605"/>
    <property type="gene ID" value="EUTSA_v10027351mg"/>
</dbReference>
<proteinExistence type="predicted"/>
<dbReference type="OMA" id="ESIFRYD"/>
<accession>V4LY63</accession>
<organism evidence="1 2">
    <name type="scientific">Eutrema salsugineum</name>
    <name type="common">Saltwater cress</name>
    <name type="synonym">Sisymbrium salsugineum</name>
    <dbReference type="NCBI Taxonomy" id="72664"/>
    <lineage>
        <taxon>Eukaryota</taxon>
        <taxon>Viridiplantae</taxon>
        <taxon>Streptophyta</taxon>
        <taxon>Embryophyta</taxon>
        <taxon>Tracheophyta</taxon>
        <taxon>Spermatophyta</taxon>
        <taxon>Magnoliopsida</taxon>
        <taxon>eudicotyledons</taxon>
        <taxon>Gunneridae</taxon>
        <taxon>Pentapetalae</taxon>
        <taxon>rosids</taxon>
        <taxon>malvids</taxon>
        <taxon>Brassicales</taxon>
        <taxon>Brassicaceae</taxon>
        <taxon>Eutremeae</taxon>
        <taxon>Eutrema</taxon>
    </lineage>
</organism>
<feature type="non-terminal residue" evidence="1">
    <location>
        <position position="1"/>
    </location>
</feature>
<keyword evidence="2" id="KW-1185">Reference proteome</keyword>
<gene>
    <name evidence="1" type="ORF">EUTSA_v10027351mg</name>
</gene>
<protein>
    <submittedName>
        <fullName evidence="1">Uncharacterized protein</fullName>
    </submittedName>
</protein>
<dbReference type="EMBL" id="KI517384">
    <property type="protein sequence ID" value="ESQ55605.1"/>
    <property type="molecule type" value="Genomic_DNA"/>
</dbReference>
<dbReference type="OrthoDB" id="1092279at2759"/>
<sequence>RSEQEPTVTKRDYFGYKIRLYLIKKLREGKENLMKRRVKAARYGLEFSLLVAEYMFLTPNELLASEIEDYWICLKRFGVNGDAKGTSVIMGKLEEVFEIVIRKKENKKHRHVDLPESIRFDDSILLCVDAIQILGKIVWALRRNQCERLELCDLDSLFEDCQKVLMKIELKLAEMKQRIHRSVSVDDESLSKSVRFDSLLRRELMLRLNADSRFGRQMFGSYLVETWTSLFQAEALHATE</sequence>
<dbReference type="KEGG" id="eus:EUTSA_v10027351mg"/>
<name>V4LY63_EUTSA</name>
<dbReference type="AlphaFoldDB" id="V4LY63"/>
<dbReference type="Proteomes" id="UP000030689">
    <property type="component" value="Unassembled WGS sequence"/>
</dbReference>